<dbReference type="InterPro" id="IPR023981">
    <property type="entry name" value="MftF"/>
</dbReference>
<evidence type="ECO:0000256" key="1">
    <source>
        <dbReference type="ARBA" id="ARBA00006739"/>
    </source>
</evidence>
<dbReference type="Gene3D" id="3.90.550.10">
    <property type="entry name" value="Spore Coat Polysaccharide Biosynthesis Protein SpsA, Chain A"/>
    <property type="match status" value="1"/>
</dbReference>
<evidence type="ECO:0000313" key="5">
    <source>
        <dbReference type="EMBL" id="CAB4324360.1"/>
    </source>
</evidence>
<organism evidence="5">
    <name type="scientific">freshwater metagenome</name>
    <dbReference type="NCBI Taxonomy" id="449393"/>
    <lineage>
        <taxon>unclassified sequences</taxon>
        <taxon>metagenomes</taxon>
        <taxon>ecological metagenomes</taxon>
    </lineage>
</organism>
<dbReference type="EMBL" id="CAEMXZ010000136">
    <property type="protein sequence ID" value="CAB4324360.1"/>
    <property type="molecule type" value="Genomic_DNA"/>
</dbReference>
<feature type="domain" description="Glycosyltransferase 2-like" evidence="4">
    <location>
        <begin position="89"/>
        <end position="241"/>
    </location>
</feature>
<evidence type="ECO:0000256" key="2">
    <source>
        <dbReference type="ARBA" id="ARBA00022676"/>
    </source>
</evidence>
<gene>
    <name evidence="5" type="ORF">UFOPK1392_02129</name>
</gene>
<proteinExistence type="inferred from homology"/>
<dbReference type="AlphaFoldDB" id="A0A6J5YDY3"/>
<name>A0A6J5YDY3_9ZZZZ</name>
<protein>
    <submittedName>
        <fullName evidence="5">Unannotated protein</fullName>
    </submittedName>
</protein>
<dbReference type="NCBIfam" id="TIGR03965">
    <property type="entry name" value="mycofact_glyco"/>
    <property type="match status" value="1"/>
</dbReference>
<dbReference type="PANTHER" id="PTHR43179">
    <property type="entry name" value="RHAMNOSYLTRANSFERASE WBBL"/>
    <property type="match status" value="1"/>
</dbReference>
<keyword evidence="2" id="KW-0328">Glycosyltransferase</keyword>
<dbReference type="PANTHER" id="PTHR43179:SF12">
    <property type="entry name" value="GALACTOFURANOSYLTRANSFERASE GLFT2"/>
    <property type="match status" value="1"/>
</dbReference>
<evidence type="ECO:0000259" key="4">
    <source>
        <dbReference type="Pfam" id="PF00535"/>
    </source>
</evidence>
<reference evidence="5" key="1">
    <citation type="submission" date="2020-05" db="EMBL/GenBank/DDBJ databases">
        <authorList>
            <person name="Chiriac C."/>
            <person name="Salcher M."/>
            <person name="Ghai R."/>
            <person name="Kavagutti S V."/>
        </authorList>
    </citation>
    <scope>NUCLEOTIDE SEQUENCE</scope>
</reference>
<accession>A0A6J5YDY3</accession>
<keyword evidence="3" id="KW-0808">Transferase</keyword>
<sequence>MSDTSLVGLRVVADASLKRHGAGTVLMGGSPLRVMRVTENGARLVDRLLAGEAVPDSNAAATLTRRLLDGGLVHPIAIDGPFTPADVTVVIPVRGELPPRLVHSVGRVARIIVIDDNSSVPVETPTRTDDGVPITLHRRAVHGGPAAARNTGLDAVTTALVAFIDADCEPEPSWLDALLPLFADEQVALVAPRIVPTEPVGAQSVLARFEHHRSALDLGDDAARVRARTRVSYVPSAAMVARTAVLRSLDGFDDEMQVGEDVDLVWRLDESDWSVRYQPTARVAHRHRTRPLAWARRRFDYGTSAGPLALRHPGALAPVETSTWSIATWALAASGHLISATGVAGATAVMLSKKLESLDHPLPVAAQLAGLGHLSVGRSFAQALLRPFWPITLALGVLIPNRRFRLTLVAAALAPSVIDWVRQRPDLDPVSFVACRVADDVTYSAGVWVGALRAGTLDPLTPELVSWPKPGRYTRWREGRRVV</sequence>
<evidence type="ECO:0000256" key="3">
    <source>
        <dbReference type="ARBA" id="ARBA00022679"/>
    </source>
</evidence>
<dbReference type="GO" id="GO:0016757">
    <property type="term" value="F:glycosyltransferase activity"/>
    <property type="evidence" value="ECO:0007669"/>
    <property type="project" value="UniProtKB-KW"/>
</dbReference>
<dbReference type="InterPro" id="IPR029044">
    <property type="entry name" value="Nucleotide-diphossugar_trans"/>
</dbReference>
<dbReference type="Pfam" id="PF00535">
    <property type="entry name" value="Glycos_transf_2"/>
    <property type="match status" value="1"/>
</dbReference>
<dbReference type="SUPFAM" id="SSF53448">
    <property type="entry name" value="Nucleotide-diphospho-sugar transferases"/>
    <property type="match status" value="1"/>
</dbReference>
<dbReference type="InterPro" id="IPR001173">
    <property type="entry name" value="Glyco_trans_2-like"/>
</dbReference>
<comment type="similarity">
    <text evidence="1">Belongs to the glycosyltransferase 2 family.</text>
</comment>